<dbReference type="InterPro" id="IPR009856">
    <property type="entry name" value="Lir1"/>
</dbReference>
<gene>
    <name evidence="1" type="ORF">OLC1_LOCUS6522</name>
</gene>
<dbReference type="AlphaFoldDB" id="A0AAV1CLP6"/>
<accession>A0AAV1CLP6</accession>
<dbReference type="Pfam" id="PF07207">
    <property type="entry name" value="Lir1"/>
    <property type="match status" value="1"/>
</dbReference>
<dbReference type="EMBL" id="OX459119">
    <property type="protein sequence ID" value="CAI9095589.1"/>
    <property type="molecule type" value="Genomic_DNA"/>
</dbReference>
<name>A0AAV1CLP6_OLDCO</name>
<dbReference type="PANTHER" id="PTHR36762:SF2">
    <property type="entry name" value="LIGHT-REGULATED PROTEIN 1, CHLOROPLASTIC"/>
    <property type="match status" value="1"/>
</dbReference>
<dbReference type="Proteomes" id="UP001161247">
    <property type="component" value="Chromosome 2"/>
</dbReference>
<protein>
    <submittedName>
        <fullName evidence="1">OLC1v1031577C2</fullName>
    </submittedName>
</protein>
<dbReference type="GO" id="GO:0009507">
    <property type="term" value="C:chloroplast"/>
    <property type="evidence" value="ECO:0007669"/>
    <property type="project" value="InterPro"/>
</dbReference>
<evidence type="ECO:0000313" key="1">
    <source>
        <dbReference type="EMBL" id="CAI9095589.1"/>
    </source>
</evidence>
<keyword evidence="2" id="KW-1185">Reference proteome</keyword>
<evidence type="ECO:0000313" key="2">
    <source>
        <dbReference type="Proteomes" id="UP001161247"/>
    </source>
</evidence>
<sequence>MQALNMATPLFTTVTPNATKLPTNLPLAPKPATLSAAAGFRSSSSLKTSAAAATAVYETVDYNSTYSVFPAEACETLGGDACLADIFPEVKLQPQGKSTIRNSELVERDYLQYNDPKTVLLGEACDVLGGEFCERPYQMGIY</sequence>
<reference evidence="1" key="1">
    <citation type="submission" date="2023-03" db="EMBL/GenBank/DDBJ databases">
        <authorList>
            <person name="Julca I."/>
        </authorList>
    </citation>
    <scope>NUCLEOTIDE SEQUENCE</scope>
</reference>
<dbReference type="PANTHER" id="PTHR36762">
    <property type="entry name" value="LIGHT-REGULATED PROTEIN 1, CHLOROPLASTIC"/>
    <property type="match status" value="1"/>
</dbReference>
<proteinExistence type="predicted"/>
<organism evidence="1 2">
    <name type="scientific">Oldenlandia corymbosa var. corymbosa</name>
    <dbReference type="NCBI Taxonomy" id="529605"/>
    <lineage>
        <taxon>Eukaryota</taxon>
        <taxon>Viridiplantae</taxon>
        <taxon>Streptophyta</taxon>
        <taxon>Embryophyta</taxon>
        <taxon>Tracheophyta</taxon>
        <taxon>Spermatophyta</taxon>
        <taxon>Magnoliopsida</taxon>
        <taxon>eudicotyledons</taxon>
        <taxon>Gunneridae</taxon>
        <taxon>Pentapetalae</taxon>
        <taxon>asterids</taxon>
        <taxon>lamiids</taxon>
        <taxon>Gentianales</taxon>
        <taxon>Rubiaceae</taxon>
        <taxon>Rubioideae</taxon>
        <taxon>Spermacoceae</taxon>
        <taxon>Hedyotis-Oldenlandia complex</taxon>
        <taxon>Oldenlandia</taxon>
    </lineage>
</organism>